<reference evidence="1" key="1">
    <citation type="submission" date="2022-06" db="EMBL/GenBank/DDBJ databases">
        <authorList>
            <person name="Legras J.-L."/>
            <person name="Devillers H."/>
            <person name="Grondin C."/>
        </authorList>
    </citation>
    <scope>NUCLEOTIDE SEQUENCE</scope>
    <source>
        <strain evidence="1">CLIB 1444</strain>
    </source>
</reference>
<evidence type="ECO:0000313" key="2">
    <source>
        <dbReference type="Proteomes" id="UP001152531"/>
    </source>
</evidence>
<gene>
    <name evidence="1" type="ORF">CLIB1444_15S02476</name>
</gene>
<name>A0ACA9YFK8_9ASCO</name>
<sequence length="153" mass="17862">MKWFSLISIISVITTVVCWNDEEFTRYAFGVLQKEVKYPYKVIEGPHKNWLKYWSGPELKNNGELLRLELQGTYNMMENGSVIIEHKNYNQGLLFNDEFTKEIFGDLNQRQEIFGNGGINFGDHKYSDFELLEFFKSVLRENGVSEASQVENS</sequence>
<evidence type="ECO:0000313" key="1">
    <source>
        <dbReference type="EMBL" id="CAH6723492.1"/>
    </source>
</evidence>
<comment type="caution">
    <text evidence="1">The sequence shown here is derived from an EMBL/GenBank/DDBJ whole genome shotgun (WGS) entry which is preliminary data.</text>
</comment>
<dbReference type="Proteomes" id="UP001152531">
    <property type="component" value="Unassembled WGS sequence"/>
</dbReference>
<protein>
    <submittedName>
        <fullName evidence="1">Uncharacterized protein</fullName>
    </submittedName>
</protein>
<accession>A0ACA9YFK8</accession>
<dbReference type="EMBL" id="CALSDN010000015">
    <property type="protein sequence ID" value="CAH6723492.1"/>
    <property type="molecule type" value="Genomic_DNA"/>
</dbReference>
<proteinExistence type="predicted"/>
<keyword evidence="2" id="KW-1185">Reference proteome</keyword>
<organism evidence="1 2">
    <name type="scientific">[Candida] jaroonii</name>
    <dbReference type="NCBI Taxonomy" id="467808"/>
    <lineage>
        <taxon>Eukaryota</taxon>
        <taxon>Fungi</taxon>
        <taxon>Dikarya</taxon>
        <taxon>Ascomycota</taxon>
        <taxon>Saccharomycotina</taxon>
        <taxon>Pichiomycetes</taxon>
        <taxon>Debaryomycetaceae</taxon>
        <taxon>Yamadazyma</taxon>
    </lineage>
</organism>